<organism evidence="5 6">
    <name type="scientific">Paralimibaculum aggregatum</name>
    <dbReference type="NCBI Taxonomy" id="3036245"/>
    <lineage>
        <taxon>Bacteria</taxon>
        <taxon>Pseudomonadati</taxon>
        <taxon>Pseudomonadota</taxon>
        <taxon>Alphaproteobacteria</taxon>
        <taxon>Rhodobacterales</taxon>
        <taxon>Paracoccaceae</taxon>
        <taxon>Paralimibaculum</taxon>
    </lineage>
</organism>
<keyword evidence="6" id="KW-1185">Reference proteome</keyword>
<evidence type="ECO:0000259" key="4">
    <source>
        <dbReference type="PROSITE" id="PS50995"/>
    </source>
</evidence>
<gene>
    <name evidence="5" type="ORF">LNKW23_37180</name>
</gene>
<evidence type="ECO:0000313" key="5">
    <source>
        <dbReference type="EMBL" id="GMG84502.1"/>
    </source>
</evidence>
<keyword evidence="3" id="KW-0804">Transcription</keyword>
<dbReference type="InterPro" id="IPR000835">
    <property type="entry name" value="HTH_MarR-typ"/>
</dbReference>
<dbReference type="InterPro" id="IPR023187">
    <property type="entry name" value="Tscrpt_reg_MarR-type_CS"/>
</dbReference>
<dbReference type="Proteomes" id="UP001239909">
    <property type="component" value="Unassembled WGS sequence"/>
</dbReference>
<feature type="domain" description="HTH marR-type" evidence="4">
    <location>
        <begin position="1"/>
        <end position="142"/>
    </location>
</feature>
<dbReference type="SMART" id="SM00347">
    <property type="entry name" value="HTH_MARR"/>
    <property type="match status" value="1"/>
</dbReference>
<dbReference type="InterPro" id="IPR036388">
    <property type="entry name" value="WH-like_DNA-bd_sf"/>
</dbReference>
<dbReference type="PANTHER" id="PTHR33164">
    <property type="entry name" value="TRANSCRIPTIONAL REGULATOR, MARR FAMILY"/>
    <property type="match status" value="1"/>
</dbReference>
<accession>A0ABQ6LQU7</accession>
<dbReference type="PROSITE" id="PS01117">
    <property type="entry name" value="HTH_MARR_1"/>
    <property type="match status" value="1"/>
</dbReference>
<dbReference type="EMBL" id="BSYI01000037">
    <property type="protein sequence ID" value="GMG84502.1"/>
    <property type="molecule type" value="Genomic_DNA"/>
</dbReference>
<reference evidence="5 6" key="1">
    <citation type="submission" date="2023-04" db="EMBL/GenBank/DDBJ databases">
        <title>Marinoamorphus aggregata gen. nov., sp. Nov., isolate from tissue of brittle star Ophioplocus japonicus.</title>
        <authorList>
            <person name="Kawano K."/>
            <person name="Sawayama S."/>
            <person name="Nakagawa S."/>
        </authorList>
    </citation>
    <scope>NUCLEOTIDE SEQUENCE [LARGE SCALE GENOMIC DNA]</scope>
    <source>
        <strain evidence="5 6">NKW23</strain>
    </source>
</reference>
<evidence type="ECO:0000313" key="6">
    <source>
        <dbReference type="Proteomes" id="UP001239909"/>
    </source>
</evidence>
<keyword evidence="2" id="KW-0238">DNA-binding</keyword>
<dbReference type="Gene3D" id="1.10.10.10">
    <property type="entry name" value="Winged helix-like DNA-binding domain superfamily/Winged helix DNA-binding domain"/>
    <property type="match status" value="1"/>
</dbReference>
<sequence>MQVDRHGFHGLLHSANLVEAELRRQLAPLGIQTRQALVLDAMDRMGPVSQSVLAAEFGVTSASMSTMTDRLLAAGYITRTTSPTSRRQNELELTPRGRALLDGIAQAWTAVDRILTKALGDDAASFFAQAQRLRNALEGKIPGRN</sequence>
<dbReference type="InterPro" id="IPR036390">
    <property type="entry name" value="WH_DNA-bd_sf"/>
</dbReference>
<comment type="caution">
    <text evidence="5">The sequence shown here is derived from an EMBL/GenBank/DDBJ whole genome shotgun (WGS) entry which is preliminary data.</text>
</comment>
<evidence type="ECO:0000256" key="1">
    <source>
        <dbReference type="ARBA" id="ARBA00023015"/>
    </source>
</evidence>
<dbReference type="PANTHER" id="PTHR33164:SF43">
    <property type="entry name" value="HTH-TYPE TRANSCRIPTIONAL REPRESSOR YETL"/>
    <property type="match status" value="1"/>
</dbReference>
<protein>
    <recommendedName>
        <fullName evidence="4">HTH marR-type domain-containing protein</fullName>
    </recommendedName>
</protein>
<name>A0ABQ6LQU7_9RHOB</name>
<dbReference type="RefSeq" id="WP_285673547.1">
    <property type="nucleotide sequence ID" value="NZ_BSYI01000037.1"/>
</dbReference>
<keyword evidence="1" id="KW-0805">Transcription regulation</keyword>
<dbReference type="SUPFAM" id="SSF46785">
    <property type="entry name" value="Winged helix' DNA-binding domain"/>
    <property type="match status" value="1"/>
</dbReference>
<dbReference type="InterPro" id="IPR039422">
    <property type="entry name" value="MarR/SlyA-like"/>
</dbReference>
<proteinExistence type="predicted"/>
<dbReference type="Pfam" id="PF12802">
    <property type="entry name" value="MarR_2"/>
    <property type="match status" value="1"/>
</dbReference>
<dbReference type="PROSITE" id="PS50995">
    <property type="entry name" value="HTH_MARR_2"/>
    <property type="match status" value="1"/>
</dbReference>
<evidence type="ECO:0000256" key="2">
    <source>
        <dbReference type="ARBA" id="ARBA00023125"/>
    </source>
</evidence>
<dbReference type="PRINTS" id="PR00598">
    <property type="entry name" value="HTHMARR"/>
</dbReference>
<evidence type="ECO:0000256" key="3">
    <source>
        <dbReference type="ARBA" id="ARBA00023163"/>
    </source>
</evidence>